<evidence type="ECO:0000256" key="1">
    <source>
        <dbReference type="SAM" id="MobiDB-lite"/>
    </source>
</evidence>
<feature type="region of interest" description="Disordered" evidence="1">
    <location>
        <begin position="29"/>
        <end position="158"/>
    </location>
</feature>
<keyword evidence="4" id="KW-1185">Reference proteome</keyword>
<name>A0A2A9N8S6_9AGAR</name>
<feature type="compositionally biased region" description="Low complexity" evidence="1">
    <location>
        <begin position="137"/>
        <end position="148"/>
    </location>
</feature>
<dbReference type="Proteomes" id="UP000242287">
    <property type="component" value="Unassembled WGS sequence"/>
</dbReference>
<feature type="compositionally biased region" description="Polar residues" evidence="1">
    <location>
        <begin position="117"/>
        <end position="127"/>
    </location>
</feature>
<organism evidence="3 4">
    <name type="scientific">Amanita thiersii Skay4041</name>
    <dbReference type="NCBI Taxonomy" id="703135"/>
    <lineage>
        <taxon>Eukaryota</taxon>
        <taxon>Fungi</taxon>
        <taxon>Dikarya</taxon>
        <taxon>Basidiomycota</taxon>
        <taxon>Agaricomycotina</taxon>
        <taxon>Agaricomycetes</taxon>
        <taxon>Agaricomycetidae</taxon>
        <taxon>Agaricales</taxon>
        <taxon>Pluteineae</taxon>
        <taxon>Amanitaceae</taxon>
        <taxon>Amanita</taxon>
    </lineage>
</organism>
<reference evidence="3 4" key="1">
    <citation type="submission" date="2014-02" db="EMBL/GenBank/DDBJ databases">
        <title>Transposable element dynamics among asymbiotic and ectomycorrhizal Amanita fungi.</title>
        <authorList>
            <consortium name="DOE Joint Genome Institute"/>
            <person name="Hess J."/>
            <person name="Skrede I."/>
            <person name="Wolfe B."/>
            <person name="LaButti K."/>
            <person name="Ohm R.A."/>
            <person name="Grigoriev I.V."/>
            <person name="Pringle A."/>
        </authorList>
    </citation>
    <scope>NUCLEOTIDE SEQUENCE [LARGE SCALE GENOMIC DNA]</scope>
    <source>
        <strain evidence="3 4">SKay4041</strain>
    </source>
</reference>
<dbReference type="AlphaFoldDB" id="A0A2A9N8S6"/>
<evidence type="ECO:0000313" key="4">
    <source>
        <dbReference type="Proteomes" id="UP000242287"/>
    </source>
</evidence>
<accession>A0A2A9N8S6</accession>
<feature type="signal peptide" evidence="2">
    <location>
        <begin position="1"/>
        <end position="21"/>
    </location>
</feature>
<keyword evidence="2" id="KW-0732">Signal</keyword>
<dbReference type="EMBL" id="KZ302126">
    <property type="protein sequence ID" value="PFH47225.1"/>
    <property type="molecule type" value="Genomic_DNA"/>
</dbReference>
<proteinExistence type="predicted"/>
<sequence length="158" mass="17713">MHLTSIFTLTFAALLISVTAASTLERSTMPVPRGVGYDLDGGSNPHKRYWQGDRDRRANGQRSFTQVRRSEIVIQRHGRRNWDSSSEDEDPSPSSGRTRAGTPIDSVEPYQYPRYQHLSSTRNATTVHRQRPPPPLFSDSSSTSRSHSGTFPVSTPRT</sequence>
<gene>
    <name evidence="3" type="ORF">AMATHDRAFT_68194</name>
</gene>
<feature type="chain" id="PRO_5012270352" evidence="2">
    <location>
        <begin position="22"/>
        <end position="158"/>
    </location>
</feature>
<feature type="compositionally biased region" description="Polar residues" evidence="1">
    <location>
        <begin position="149"/>
        <end position="158"/>
    </location>
</feature>
<evidence type="ECO:0000313" key="3">
    <source>
        <dbReference type="EMBL" id="PFH47225.1"/>
    </source>
</evidence>
<evidence type="ECO:0000256" key="2">
    <source>
        <dbReference type="SAM" id="SignalP"/>
    </source>
</evidence>
<protein>
    <submittedName>
        <fullName evidence="3">Uncharacterized protein</fullName>
    </submittedName>
</protein>